<dbReference type="Gene3D" id="1.10.3930.10">
    <property type="entry name" value="Arginine deiminase"/>
    <property type="match status" value="1"/>
</dbReference>
<dbReference type="PRINTS" id="PR01466">
    <property type="entry name" value="ARGDEIMINASE"/>
</dbReference>
<evidence type="ECO:0000256" key="8">
    <source>
        <dbReference type="PIRSR" id="PIRSR006356-1"/>
    </source>
</evidence>
<organism evidence="9 10">
    <name type="scientific">Bacillus cereus</name>
    <dbReference type="NCBI Taxonomy" id="1396"/>
    <lineage>
        <taxon>Bacteria</taxon>
        <taxon>Bacillati</taxon>
        <taxon>Bacillota</taxon>
        <taxon>Bacilli</taxon>
        <taxon>Bacillales</taxon>
        <taxon>Bacillaceae</taxon>
        <taxon>Bacillus</taxon>
        <taxon>Bacillus cereus group</taxon>
    </lineage>
</organism>
<evidence type="ECO:0000256" key="3">
    <source>
        <dbReference type="ARBA" id="ARBA00022490"/>
    </source>
</evidence>
<dbReference type="InterPro" id="IPR003876">
    <property type="entry name" value="Arg_deiminase"/>
</dbReference>
<evidence type="ECO:0000256" key="1">
    <source>
        <dbReference type="ARBA" id="ARBA00005213"/>
    </source>
</evidence>
<dbReference type="FunFam" id="1.10.3930.10:FF:000001">
    <property type="entry name" value="Arginine deiminase"/>
    <property type="match status" value="1"/>
</dbReference>
<sequence>MKHPIHVTSEIGELQTVLLKRPGKEVENLTPDYLQQLLFDDIPYLPIIQKEHDYFAQTLCNRGVEVLYLEKLAAEALVDKKLREEFVDRILKEGQADVNVAHQTLKEYLLSFSNEELIQKIMGGVRKNEIETSKKTHLYELMEDHYPFYLDPMPNLYFTRDPAASVGDGLTINKMREPARRRESLFMEYIIKYHPRFAKHNVPIWLDRDYKFPIEGGDELILNEETIAIGVSARTSAKAIERLAKNLFSRQNKIKKVLAIEIPKCRAFMHLDTVFTMVDYDKFTIHPAIQGPKGNMNIYILEKGSDEETLKITHRTSLMEALKEVLGLSELVLIPCGGGDVIASAREQWNDGSNTLAIAPGVVVTYDRNYVSNTLLREHGIEVIEVLSSELSRGRGGPRCMSMPIVRKDI</sequence>
<keyword evidence="5 7" id="KW-0378">Hydrolase</keyword>
<proteinExistence type="inferred from homology"/>
<comment type="caution">
    <text evidence="9">The sequence shown here is derived from an EMBL/GenBank/DDBJ whole genome shotgun (WGS) entry which is preliminary data.</text>
</comment>
<name>A0A9X6VWZ1_BACCE</name>
<dbReference type="HAMAP" id="MF_00242">
    <property type="entry name" value="Arg_deiminase"/>
    <property type="match status" value="1"/>
</dbReference>
<reference evidence="9 10" key="1">
    <citation type="submission" date="2017-09" db="EMBL/GenBank/DDBJ databases">
        <title>Large-scale bioinformatics analysis of Bacillus genomes uncovers conserved roles of natural products in bacterial physiology.</title>
        <authorList>
            <consortium name="Agbiome Team Llc"/>
            <person name="Bleich R.M."/>
            <person name="Kirk G.J."/>
            <person name="Santa Maria K.C."/>
            <person name="Allen S.E."/>
            <person name="Farag S."/>
            <person name="Shank E.A."/>
            <person name="Bowers A."/>
        </authorList>
    </citation>
    <scope>NUCLEOTIDE SEQUENCE [LARGE SCALE GENOMIC DNA]</scope>
    <source>
        <strain evidence="9 10">AFS020204</strain>
    </source>
</reference>
<dbReference type="Proteomes" id="UP000220210">
    <property type="component" value="Unassembled WGS sequence"/>
</dbReference>
<dbReference type="NCBIfam" id="TIGR01078">
    <property type="entry name" value="arcA"/>
    <property type="match status" value="1"/>
</dbReference>
<dbReference type="EMBL" id="NTSO01000012">
    <property type="protein sequence ID" value="PFF46990.1"/>
    <property type="molecule type" value="Genomic_DNA"/>
</dbReference>
<keyword evidence="3 7" id="KW-0963">Cytoplasm</keyword>
<dbReference type="EC" id="3.5.3.6" evidence="7"/>
<dbReference type="AlphaFoldDB" id="A0A9X6VWZ1"/>
<evidence type="ECO:0000256" key="2">
    <source>
        <dbReference type="ARBA" id="ARBA00010206"/>
    </source>
</evidence>
<comment type="catalytic activity">
    <reaction evidence="6 7">
        <text>L-arginine + H2O = L-citrulline + NH4(+)</text>
        <dbReference type="Rhea" id="RHEA:19597"/>
        <dbReference type="ChEBI" id="CHEBI:15377"/>
        <dbReference type="ChEBI" id="CHEBI:28938"/>
        <dbReference type="ChEBI" id="CHEBI:32682"/>
        <dbReference type="ChEBI" id="CHEBI:57743"/>
        <dbReference type="EC" id="3.5.3.6"/>
    </reaction>
</comment>
<evidence type="ECO:0000256" key="7">
    <source>
        <dbReference type="HAMAP-Rule" id="MF_00242"/>
    </source>
</evidence>
<evidence type="ECO:0000256" key="5">
    <source>
        <dbReference type="ARBA" id="ARBA00022801"/>
    </source>
</evidence>
<evidence type="ECO:0000256" key="4">
    <source>
        <dbReference type="ARBA" id="ARBA00022503"/>
    </source>
</evidence>
<dbReference type="GO" id="GO:0016990">
    <property type="term" value="F:arginine deiminase activity"/>
    <property type="evidence" value="ECO:0007669"/>
    <property type="project" value="UniProtKB-UniRule"/>
</dbReference>
<dbReference type="SUPFAM" id="SSF55909">
    <property type="entry name" value="Pentein"/>
    <property type="match status" value="1"/>
</dbReference>
<comment type="subcellular location">
    <subcellularLocation>
        <location evidence="7">Cytoplasm</location>
    </subcellularLocation>
</comment>
<keyword evidence="4 7" id="KW-0056">Arginine metabolism</keyword>
<dbReference type="Pfam" id="PF02274">
    <property type="entry name" value="ADI"/>
    <property type="match status" value="1"/>
</dbReference>
<dbReference type="PANTHER" id="PTHR47271:SF2">
    <property type="entry name" value="ARGININE DEIMINASE"/>
    <property type="match status" value="1"/>
</dbReference>
<dbReference type="RefSeq" id="WP_097842741.1">
    <property type="nucleotide sequence ID" value="NZ_JAKSDU010000006.1"/>
</dbReference>
<dbReference type="GO" id="GO:0019546">
    <property type="term" value="P:L-arginine deiminase pathway"/>
    <property type="evidence" value="ECO:0007669"/>
    <property type="project" value="UniProtKB-UniRule"/>
</dbReference>
<comment type="pathway">
    <text evidence="1 7">Amino-acid degradation; L-arginine degradation via ADI pathway; carbamoyl phosphate from L-arginine: step 1/2.</text>
</comment>
<dbReference type="PANTHER" id="PTHR47271">
    <property type="entry name" value="ARGININE DEIMINASE"/>
    <property type="match status" value="1"/>
</dbReference>
<dbReference type="PIRSF" id="PIRSF006356">
    <property type="entry name" value="Arg_deiminase"/>
    <property type="match status" value="1"/>
</dbReference>
<dbReference type="NCBIfam" id="NF002381">
    <property type="entry name" value="PRK01388.1"/>
    <property type="match status" value="1"/>
</dbReference>
<comment type="similarity">
    <text evidence="2 7">Belongs to the arginine deiminase family.</text>
</comment>
<evidence type="ECO:0000313" key="10">
    <source>
        <dbReference type="Proteomes" id="UP000220210"/>
    </source>
</evidence>
<dbReference type="Gene3D" id="3.75.10.10">
    <property type="entry name" value="L-arginine/glycine Amidinotransferase, Chain A"/>
    <property type="match status" value="1"/>
</dbReference>
<feature type="active site" description="Amidino-cysteine intermediate" evidence="7 8">
    <location>
        <position position="400"/>
    </location>
</feature>
<evidence type="ECO:0000256" key="6">
    <source>
        <dbReference type="ARBA" id="ARBA00049429"/>
    </source>
</evidence>
<dbReference type="GO" id="GO:0005737">
    <property type="term" value="C:cytoplasm"/>
    <property type="evidence" value="ECO:0007669"/>
    <property type="project" value="UniProtKB-SubCell"/>
</dbReference>
<evidence type="ECO:0000313" key="9">
    <source>
        <dbReference type="EMBL" id="PFF46990.1"/>
    </source>
</evidence>
<accession>A0A9X6VWZ1</accession>
<protein>
    <recommendedName>
        <fullName evidence="7">Arginine deiminase</fullName>
        <shortName evidence="7">ADI</shortName>
        <ecNumber evidence="7">3.5.3.6</ecNumber>
    </recommendedName>
    <alternativeName>
        <fullName evidence="7">Arginine dihydrolase</fullName>
        <shortName evidence="7">AD</shortName>
    </alternativeName>
</protein>
<gene>
    <name evidence="7 9" type="primary">arcA</name>
    <name evidence="9" type="ORF">CN357_20395</name>
</gene>